<protein>
    <recommendedName>
        <fullName evidence="4">Bromo domain-containing protein</fullName>
    </recommendedName>
</protein>
<dbReference type="PANTHER" id="PTHR22881">
    <property type="entry name" value="BROMODOMAIN CONTAINING PROTEIN"/>
    <property type="match status" value="1"/>
</dbReference>
<keyword evidence="6" id="KW-1185">Reference proteome</keyword>
<dbReference type="InterPro" id="IPR051831">
    <property type="entry name" value="Bromodomain_contain_prot"/>
</dbReference>
<dbReference type="SUPFAM" id="SSF47370">
    <property type="entry name" value="Bromodomain"/>
    <property type="match status" value="1"/>
</dbReference>
<evidence type="ECO:0000313" key="6">
    <source>
        <dbReference type="Proteomes" id="UP001188597"/>
    </source>
</evidence>
<gene>
    <name evidence="5" type="ORF">RJ639_041297</name>
</gene>
<feature type="region of interest" description="Disordered" evidence="3">
    <location>
        <begin position="1"/>
        <end position="57"/>
    </location>
</feature>
<dbReference type="InterPro" id="IPR036427">
    <property type="entry name" value="Bromodomain-like_sf"/>
</dbReference>
<feature type="compositionally biased region" description="Polar residues" evidence="3">
    <location>
        <begin position="280"/>
        <end position="297"/>
    </location>
</feature>
<dbReference type="InterPro" id="IPR001487">
    <property type="entry name" value="Bromodomain"/>
</dbReference>
<dbReference type="Gene3D" id="1.20.920.10">
    <property type="entry name" value="Bromodomain-like"/>
    <property type="match status" value="1"/>
</dbReference>
<feature type="region of interest" description="Disordered" evidence="3">
    <location>
        <begin position="254"/>
        <end position="297"/>
    </location>
</feature>
<accession>A0AA88WGK7</accession>
<proteinExistence type="predicted"/>
<dbReference type="EMBL" id="JAVXUP010000528">
    <property type="protein sequence ID" value="KAK3025849.1"/>
    <property type="molecule type" value="Genomic_DNA"/>
</dbReference>
<dbReference type="SMART" id="SM00297">
    <property type="entry name" value="BROMO"/>
    <property type="match status" value="1"/>
</dbReference>
<dbReference type="Pfam" id="PF00439">
    <property type="entry name" value="Bromodomain"/>
    <property type="match status" value="1"/>
</dbReference>
<evidence type="ECO:0000256" key="3">
    <source>
        <dbReference type="SAM" id="MobiDB-lite"/>
    </source>
</evidence>
<evidence type="ECO:0000313" key="5">
    <source>
        <dbReference type="EMBL" id="KAK3025849.1"/>
    </source>
</evidence>
<dbReference type="PRINTS" id="PR00503">
    <property type="entry name" value="BROMODOMAIN"/>
</dbReference>
<dbReference type="PANTHER" id="PTHR22881:SF26">
    <property type="entry name" value="BROMODOMAIN CONTAINING PROTEIN, EXPRESSED"/>
    <property type="match status" value="1"/>
</dbReference>
<dbReference type="AlphaFoldDB" id="A0AA88WGK7"/>
<dbReference type="Proteomes" id="UP001188597">
    <property type="component" value="Unassembled WGS sequence"/>
</dbReference>
<feature type="region of interest" description="Disordered" evidence="3">
    <location>
        <begin position="545"/>
        <end position="567"/>
    </location>
</feature>
<sequence>MVGVKEGQKRKSARILALQASEINKKKNTKKNPSQQQPAEASERNAGGGFRCYSSRRGRKSKRLDEVSITPFVQPITQQDEEIDKHEKPPISGATVPCVSQLPEKRMLEFVLDILQRRDAYDMFAQPVDPKEELIICKVEGYYQIVKHPMDFGTMRAKLQEGMYRNLQDFEDDVLLIFKNAMHFNSSATIYFRQARAIHELAKRVFHTLKSNPTRIEYEFSLERRRPGRKPQGGAGSSRTKFTGNQACQSHHFINQEGDKDLSGPRDSRDLDICKRRQTYRPSTSIGNKNESTFSTVGNSSKELVPAQNVYIKFEIPSVSRVFGRSTRKNWDTGYRDSLLQFVKDLGPTVQKVAVQKLARLIEIPNYQSQAPSHSVHDPDSLIASSFSLRDPTCHVDYTGSPEPSTVGNLQGGSYSNTNINDRLSSSSISDNGRSLLTTDSTYSYSGARGGAHKQKNIIIGENMDNHNGANGGKLTPSRTAFKGLSIISAGSIDVISGPGEKLASERGRTTMHGASQDIIVPPTDVMKIFCDLLGERTCSLGGKAQQDTVPNALGRRDSSASPRGVIQPSEKRDLLQGFMNDACFQNQNTKNQLGLNYPVAGIRSSDSPAVGLGDKNVKRDMMVDSSQLCNQALSFPSNAGLKSSLLESVSSDNDCPKPFVHPSNVVKPSRLGHTTDLLHLDQSEASLDHNRGASLTEVSQLMERSILTPWGPQATHDFPEIHPQLDKVDPVGKDALMQQDWQSLVSNMEPLDRGGSPLGQDLLKWQKQQPTQVSNTMQPPPCEITQRGQDKFGEDKLQLALASYMQTSTEPGLQFSSTPYMPPLAINANPIGLEARVHQETQHALATFVHPQPNDGNRCGKAPLIQQEPLLADLPYVQMQPSKEDPFRNEFLQQDSRSPHGLPFSQGSAYEGPFPQRQQAGTRTAPSLWNFQKRSLMGGENPGLALQLGTMPPPTF</sequence>
<comment type="caution">
    <text evidence="5">The sequence shown here is derived from an EMBL/GenBank/DDBJ whole genome shotgun (WGS) entry which is preliminary data.</text>
</comment>
<feature type="region of interest" description="Disordered" evidence="3">
    <location>
        <begin position="220"/>
        <end position="242"/>
    </location>
</feature>
<dbReference type="CDD" id="cd04369">
    <property type="entry name" value="Bromodomain"/>
    <property type="match status" value="1"/>
</dbReference>
<keyword evidence="1 2" id="KW-0103">Bromodomain</keyword>
<reference evidence="5" key="1">
    <citation type="submission" date="2022-12" db="EMBL/GenBank/DDBJ databases">
        <title>Draft genome assemblies for two species of Escallonia (Escalloniales).</title>
        <authorList>
            <person name="Chanderbali A."/>
            <person name="Dervinis C."/>
            <person name="Anghel I."/>
            <person name="Soltis D."/>
            <person name="Soltis P."/>
            <person name="Zapata F."/>
        </authorList>
    </citation>
    <scope>NUCLEOTIDE SEQUENCE</scope>
    <source>
        <strain evidence="5">UCBG64.0493</strain>
        <tissue evidence="5">Leaf</tissue>
    </source>
</reference>
<feature type="compositionally biased region" description="Basic and acidic residues" evidence="3">
    <location>
        <begin position="257"/>
        <end position="275"/>
    </location>
</feature>
<evidence type="ECO:0000256" key="2">
    <source>
        <dbReference type="PROSITE-ProRule" id="PRU00035"/>
    </source>
</evidence>
<name>A0AA88WGK7_9ASTE</name>
<organism evidence="5 6">
    <name type="scientific">Escallonia herrerae</name>
    <dbReference type="NCBI Taxonomy" id="1293975"/>
    <lineage>
        <taxon>Eukaryota</taxon>
        <taxon>Viridiplantae</taxon>
        <taxon>Streptophyta</taxon>
        <taxon>Embryophyta</taxon>
        <taxon>Tracheophyta</taxon>
        <taxon>Spermatophyta</taxon>
        <taxon>Magnoliopsida</taxon>
        <taxon>eudicotyledons</taxon>
        <taxon>Gunneridae</taxon>
        <taxon>Pentapetalae</taxon>
        <taxon>asterids</taxon>
        <taxon>campanulids</taxon>
        <taxon>Escalloniales</taxon>
        <taxon>Escalloniaceae</taxon>
        <taxon>Escallonia</taxon>
    </lineage>
</organism>
<evidence type="ECO:0000256" key="1">
    <source>
        <dbReference type="ARBA" id="ARBA00023117"/>
    </source>
</evidence>
<evidence type="ECO:0000259" key="4">
    <source>
        <dbReference type="PROSITE" id="PS50014"/>
    </source>
</evidence>
<dbReference type="PROSITE" id="PS50014">
    <property type="entry name" value="BROMODOMAIN_2"/>
    <property type="match status" value="1"/>
</dbReference>
<feature type="region of interest" description="Disordered" evidence="3">
    <location>
        <begin position="894"/>
        <end position="924"/>
    </location>
</feature>
<feature type="domain" description="Bromo" evidence="4">
    <location>
        <begin position="116"/>
        <end position="192"/>
    </location>
</feature>